<organism evidence="5">
    <name type="scientific">Aerophobetes bacterium</name>
    <dbReference type="NCBI Taxonomy" id="2030807"/>
    <lineage>
        <taxon>Bacteria</taxon>
        <taxon>Candidatus Aerophobota</taxon>
    </lineage>
</organism>
<keyword evidence="1" id="KW-0805">Transcription regulation</keyword>
<keyword evidence="2" id="KW-0238">DNA-binding</keyword>
<dbReference type="Gene3D" id="3.40.50.2300">
    <property type="match status" value="2"/>
</dbReference>
<feature type="domain" description="HTH lacI-type" evidence="4">
    <location>
        <begin position="6"/>
        <end position="60"/>
    </location>
</feature>
<dbReference type="SUPFAM" id="SSF53822">
    <property type="entry name" value="Periplasmic binding protein-like I"/>
    <property type="match status" value="1"/>
</dbReference>
<dbReference type="EMBL" id="DRTT01000041">
    <property type="protein sequence ID" value="HHF98136.1"/>
    <property type="molecule type" value="Genomic_DNA"/>
</dbReference>
<dbReference type="InterPro" id="IPR001761">
    <property type="entry name" value="Peripla_BP/Lac1_sug-bd_dom"/>
</dbReference>
<dbReference type="PROSITE" id="PS50932">
    <property type="entry name" value="HTH_LACI_2"/>
    <property type="match status" value="1"/>
</dbReference>
<dbReference type="Proteomes" id="UP000886070">
    <property type="component" value="Unassembled WGS sequence"/>
</dbReference>
<comment type="caution">
    <text evidence="5">The sequence shown here is derived from an EMBL/GenBank/DDBJ whole genome shotgun (WGS) entry which is preliminary data.</text>
</comment>
<evidence type="ECO:0000256" key="3">
    <source>
        <dbReference type="ARBA" id="ARBA00023163"/>
    </source>
</evidence>
<keyword evidence="3" id="KW-0804">Transcription</keyword>
<dbReference type="PANTHER" id="PTHR30146:SF154">
    <property type="entry name" value="TRANSCRIPTION REGULATOR, MEMBER OF GALR FAMILY"/>
    <property type="match status" value="1"/>
</dbReference>
<protein>
    <submittedName>
        <fullName evidence="5">LacI family transcriptional regulator</fullName>
    </submittedName>
</protein>
<evidence type="ECO:0000256" key="2">
    <source>
        <dbReference type="ARBA" id="ARBA00023125"/>
    </source>
</evidence>
<dbReference type="Pfam" id="PF00532">
    <property type="entry name" value="Peripla_BP_1"/>
    <property type="match status" value="1"/>
</dbReference>
<dbReference type="SUPFAM" id="SSF47413">
    <property type="entry name" value="lambda repressor-like DNA-binding domains"/>
    <property type="match status" value="1"/>
</dbReference>
<dbReference type="SMART" id="SM00354">
    <property type="entry name" value="HTH_LACI"/>
    <property type="match status" value="1"/>
</dbReference>
<dbReference type="Pfam" id="PF00356">
    <property type="entry name" value="LacI"/>
    <property type="match status" value="1"/>
</dbReference>
<dbReference type="GO" id="GO:0000976">
    <property type="term" value="F:transcription cis-regulatory region binding"/>
    <property type="evidence" value="ECO:0007669"/>
    <property type="project" value="TreeGrafter"/>
</dbReference>
<gene>
    <name evidence="5" type="ORF">ENL39_01430</name>
</gene>
<evidence type="ECO:0000256" key="1">
    <source>
        <dbReference type="ARBA" id="ARBA00023015"/>
    </source>
</evidence>
<evidence type="ECO:0000313" key="5">
    <source>
        <dbReference type="EMBL" id="HHF98136.1"/>
    </source>
</evidence>
<name>A0A7V5HZ74_UNCAE</name>
<dbReference type="CDD" id="cd01392">
    <property type="entry name" value="HTH_LacI"/>
    <property type="match status" value="1"/>
</dbReference>
<reference evidence="5" key="1">
    <citation type="journal article" date="2020" name="mSystems">
        <title>Genome- and Community-Level Interaction Insights into Carbon Utilization and Element Cycling Functions of Hydrothermarchaeota in Hydrothermal Sediment.</title>
        <authorList>
            <person name="Zhou Z."/>
            <person name="Liu Y."/>
            <person name="Xu W."/>
            <person name="Pan J."/>
            <person name="Luo Z.H."/>
            <person name="Li M."/>
        </authorList>
    </citation>
    <scope>NUCLEOTIDE SEQUENCE [LARGE SCALE GENOMIC DNA]</scope>
    <source>
        <strain evidence="5">HyVt-92</strain>
    </source>
</reference>
<proteinExistence type="predicted"/>
<dbReference type="AlphaFoldDB" id="A0A7V5HZ74"/>
<dbReference type="Gene3D" id="1.10.260.40">
    <property type="entry name" value="lambda repressor-like DNA-binding domains"/>
    <property type="match status" value="1"/>
</dbReference>
<accession>A0A7V5HZ74</accession>
<dbReference type="InterPro" id="IPR000843">
    <property type="entry name" value="HTH_LacI"/>
</dbReference>
<dbReference type="GO" id="GO:0003700">
    <property type="term" value="F:DNA-binding transcription factor activity"/>
    <property type="evidence" value="ECO:0007669"/>
    <property type="project" value="TreeGrafter"/>
</dbReference>
<dbReference type="InterPro" id="IPR010982">
    <property type="entry name" value="Lambda_DNA-bd_dom_sf"/>
</dbReference>
<evidence type="ECO:0000259" key="4">
    <source>
        <dbReference type="PROSITE" id="PS50932"/>
    </source>
</evidence>
<dbReference type="InterPro" id="IPR028082">
    <property type="entry name" value="Peripla_BP_I"/>
</dbReference>
<dbReference type="CDD" id="cd06267">
    <property type="entry name" value="PBP1_LacI_sugar_binding-like"/>
    <property type="match status" value="1"/>
</dbReference>
<sequence>MPKSHVTLDDVAKLSGFSKSTVSRVLRNDPNVSPLTRKKVENVARRIGYIPNIVARSLRSRRTTTVGVVIADICNPFFPSVVRGIEDTARKKGYSIILCNTDEKYEREKESLETLIQKRVDGLLIVPTQKNFEDLVELKRRKVPFVLIGRHFEPLKADYVVSDDVKGAFEATDYLIKKGHRRIFFINGPSYISSARERMTGYREALMEHGIRFDPELVREGALRMEDGYKIAKKVISSKPDFTAIFAFSDLVAFGVIKALKEKKYKIPQDIAVVGFDNIDFGFSAELPLTTVHIPKYELGSEGMKLLHKKITEEKDTFQKKILDTKLIIRESA</sequence>
<dbReference type="PANTHER" id="PTHR30146">
    <property type="entry name" value="LACI-RELATED TRANSCRIPTIONAL REPRESSOR"/>
    <property type="match status" value="1"/>
</dbReference>